<evidence type="ECO:0000313" key="2">
    <source>
        <dbReference type="EMBL" id="HDX32695.1"/>
    </source>
</evidence>
<keyword evidence="1" id="KW-0812">Transmembrane</keyword>
<dbReference type="AlphaFoldDB" id="A0A7C1FUI6"/>
<organism evidence="2">
    <name type="scientific">Caldilinea aerophila</name>
    <dbReference type="NCBI Taxonomy" id="133453"/>
    <lineage>
        <taxon>Bacteria</taxon>
        <taxon>Bacillati</taxon>
        <taxon>Chloroflexota</taxon>
        <taxon>Caldilineae</taxon>
        <taxon>Caldilineales</taxon>
        <taxon>Caldilineaceae</taxon>
        <taxon>Caldilinea</taxon>
    </lineage>
</organism>
<feature type="transmembrane region" description="Helical" evidence="1">
    <location>
        <begin position="74"/>
        <end position="93"/>
    </location>
</feature>
<comment type="caution">
    <text evidence="2">The sequence shown here is derived from an EMBL/GenBank/DDBJ whole genome shotgun (WGS) entry which is preliminary data.</text>
</comment>
<dbReference type="InterPro" id="IPR009325">
    <property type="entry name" value="DUF983"/>
</dbReference>
<protein>
    <submittedName>
        <fullName evidence="2">DUF983 domain-containing protein</fullName>
    </submittedName>
</protein>
<sequence>MQRIWAILLRRCPVCLQGEIFTSLFGMHTHCPRCGVKYERETGYFLNAMFIDYAAGFLVLVPTALFLAWLNVSILVFSFAIILQTAALTPLLFRYARLIWMHVDQMLDPRSPQSPPVDRRSSLF</sequence>
<keyword evidence="1" id="KW-0472">Membrane</keyword>
<gene>
    <name evidence="2" type="ORF">ENQ20_14585</name>
</gene>
<reference evidence="2" key="1">
    <citation type="journal article" date="2020" name="mSystems">
        <title>Genome- and Community-Level Interaction Insights into Carbon Utilization and Element Cycling Functions of Hydrothermarchaeota in Hydrothermal Sediment.</title>
        <authorList>
            <person name="Zhou Z."/>
            <person name="Liu Y."/>
            <person name="Xu W."/>
            <person name="Pan J."/>
            <person name="Luo Z.H."/>
            <person name="Li M."/>
        </authorList>
    </citation>
    <scope>NUCLEOTIDE SEQUENCE [LARGE SCALE GENOMIC DNA]</scope>
    <source>
        <strain evidence="2">SpSt-289</strain>
    </source>
</reference>
<evidence type="ECO:0000256" key="1">
    <source>
        <dbReference type="SAM" id="Phobius"/>
    </source>
</evidence>
<dbReference type="Pfam" id="PF06170">
    <property type="entry name" value="DUF983"/>
    <property type="match status" value="1"/>
</dbReference>
<proteinExistence type="predicted"/>
<accession>A0A7C1FUI6</accession>
<name>A0A7C1FUI6_9CHLR</name>
<keyword evidence="1" id="KW-1133">Transmembrane helix</keyword>
<feature type="transmembrane region" description="Helical" evidence="1">
    <location>
        <begin position="44"/>
        <end position="68"/>
    </location>
</feature>
<dbReference type="EMBL" id="DSMG01000151">
    <property type="protein sequence ID" value="HDX32695.1"/>
    <property type="molecule type" value="Genomic_DNA"/>
</dbReference>